<sequence length="85" mass="10174">MIKIYKISIFLMLFSLLWFLIVFGVYNKISYLNDISQDNFLKYYIDSQSILIARKYVLTDEIESITLNGYKVYRKNGKLTIEEEK</sequence>
<evidence type="ECO:0000313" key="3">
    <source>
        <dbReference type="Proteomes" id="UP000245921"/>
    </source>
</evidence>
<dbReference type="AlphaFoldDB" id="A0AA45HJV3"/>
<keyword evidence="1" id="KW-0472">Membrane</keyword>
<proteinExistence type="predicted"/>
<gene>
    <name evidence="2" type="ORF">C7380_101175</name>
</gene>
<dbReference type="EMBL" id="QGGI01000001">
    <property type="protein sequence ID" value="PWJ96601.1"/>
    <property type="molecule type" value="Genomic_DNA"/>
</dbReference>
<keyword evidence="1" id="KW-1133">Transmembrane helix</keyword>
<keyword evidence="1" id="KW-0812">Transmembrane</keyword>
<accession>A0AA45HJV3</accession>
<keyword evidence="3" id="KW-1185">Reference proteome</keyword>
<reference evidence="2 3" key="1">
    <citation type="submission" date="2018-05" db="EMBL/GenBank/DDBJ databases">
        <title>Genomic Encyclopedia of Type Strains, Phase IV (KMG-IV): sequencing the most valuable type-strain genomes for metagenomic binning, comparative biology and taxonomic classification.</title>
        <authorList>
            <person name="Goeker M."/>
        </authorList>
    </citation>
    <scope>NUCLEOTIDE SEQUENCE [LARGE SCALE GENOMIC DNA]</scope>
    <source>
        <strain evidence="2 3">DSM 24906</strain>
    </source>
</reference>
<evidence type="ECO:0000313" key="2">
    <source>
        <dbReference type="EMBL" id="PWJ96601.1"/>
    </source>
</evidence>
<dbReference type="Proteomes" id="UP000245921">
    <property type="component" value="Unassembled WGS sequence"/>
</dbReference>
<evidence type="ECO:0000256" key="1">
    <source>
        <dbReference type="SAM" id="Phobius"/>
    </source>
</evidence>
<protein>
    <submittedName>
        <fullName evidence="2">Uncharacterized protein</fullName>
    </submittedName>
</protein>
<name>A0AA45HJV3_9BACT</name>
<organism evidence="2 3">
    <name type="scientific">Oceanotoga teriensis</name>
    <dbReference type="NCBI Taxonomy" id="515440"/>
    <lineage>
        <taxon>Bacteria</taxon>
        <taxon>Thermotogati</taxon>
        <taxon>Thermotogota</taxon>
        <taxon>Thermotogae</taxon>
        <taxon>Petrotogales</taxon>
        <taxon>Petrotogaceae</taxon>
        <taxon>Oceanotoga</taxon>
    </lineage>
</organism>
<feature type="transmembrane region" description="Helical" evidence="1">
    <location>
        <begin position="7"/>
        <end position="26"/>
    </location>
</feature>
<comment type="caution">
    <text evidence="2">The sequence shown here is derived from an EMBL/GenBank/DDBJ whole genome shotgun (WGS) entry which is preliminary data.</text>
</comment>